<dbReference type="GeneID" id="84211397"/>
<comment type="caution">
    <text evidence="2">The sequence shown here is derived from an EMBL/GenBank/DDBJ whole genome shotgun (WGS) entry which is preliminary data.</text>
</comment>
<dbReference type="EMBL" id="APPN01000083">
    <property type="protein sequence ID" value="ENV31766.1"/>
    <property type="molecule type" value="Genomic_DNA"/>
</dbReference>
<dbReference type="InterPro" id="IPR051531">
    <property type="entry name" value="N-acetyltransferase"/>
</dbReference>
<dbReference type="RefSeq" id="WP_004869953.1">
    <property type="nucleotide sequence ID" value="NZ_ASYY01000032.1"/>
</dbReference>
<dbReference type="InterPro" id="IPR016181">
    <property type="entry name" value="Acyl_CoA_acyltransferase"/>
</dbReference>
<sequence>MQICYLAHLTSNDVPSLVRLYTDPITRKYLGGALENSKAITRAFSCIQTPRILPIWSIRSTTDHRFLGTISLDFHHDGLDIEVSYELLPESMGKGYATQALSFVLSYSFNKLNLKKIIAETQTSNKASIKLLKRIGMSFEKNVKRYDSDQSIYSITNDQYLNKIF</sequence>
<dbReference type="PANTHER" id="PTHR43792">
    <property type="entry name" value="GNAT FAMILY, PUTATIVE (AFU_ORTHOLOGUE AFUA_3G00765)-RELATED-RELATED"/>
    <property type="match status" value="1"/>
</dbReference>
<gene>
    <name evidence="2" type="ORF">F960_04135</name>
</gene>
<evidence type="ECO:0000259" key="1">
    <source>
        <dbReference type="PROSITE" id="PS51186"/>
    </source>
</evidence>
<name>N8Y514_9GAMM</name>
<dbReference type="OrthoDB" id="9801669at2"/>
<dbReference type="InterPro" id="IPR000182">
    <property type="entry name" value="GNAT_dom"/>
</dbReference>
<accession>N8Y514</accession>
<feature type="domain" description="N-acetyltransferase" evidence="1">
    <location>
        <begin position="1"/>
        <end position="158"/>
    </location>
</feature>
<dbReference type="STRING" id="202952.GCA_000747725_01239"/>
<evidence type="ECO:0000313" key="2">
    <source>
        <dbReference type="EMBL" id="ENV31766.1"/>
    </source>
</evidence>
<proteinExistence type="predicted"/>
<dbReference type="PROSITE" id="PS51186">
    <property type="entry name" value="GNAT"/>
    <property type="match status" value="1"/>
</dbReference>
<dbReference type="AlphaFoldDB" id="N8Y514"/>
<reference evidence="2 3" key="1">
    <citation type="submission" date="2013-02" db="EMBL/GenBank/DDBJ databases">
        <title>The Genome Sequence of Acinetobacter gerneri CIP 107464.</title>
        <authorList>
            <consortium name="The Broad Institute Genome Sequencing Platform"/>
            <consortium name="The Broad Institute Genome Sequencing Center for Infectious Disease"/>
            <person name="Cerqueira G."/>
            <person name="Feldgarden M."/>
            <person name="Courvalin P."/>
            <person name="Perichon B."/>
            <person name="Grillot-Courvalin C."/>
            <person name="Clermont D."/>
            <person name="Rocha E."/>
            <person name="Yoon E.-J."/>
            <person name="Nemec A."/>
            <person name="Walker B."/>
            <person name="Young S.K."/>
            <person name="Zeng Q."/>
            <person name="Gargeya S."/>
            <person name="Fitzgerald M."/>
            <person name="Haas B."/>
            <person name="Abouelleil A."/>
            <person name="Alvarado L."/>
            <person name="Arachchi H.M."/>
            <person name="Berlin A.M."/>
            <person name="Chapman S.B."/>
            <person name="Dewar J."/>
            <person name="Goldberg J."/>
            <person name="Griggs A."/>
            <person name="Gujja S."/>
            <person name="Hansen M."/>
            <person name="Howarth C."/>
            <person name="Imamovic A."/>
            <person name="Larimer J."/>
            <person name="McCowan C."/>
            <person name="Murphy C."/>
            <person name="Neiman D."/>
            <person name="Pearson M."/>
            <person name="Priest M."/>
            <person name="Roberts A."/>
            <person name="Saif S."/>
            <person name="Shea T."/>
            <person name="Sisk P."/>
            <person name="Sykes S."/>
            <person name="Wortman J."/>
            <person name="Nusbaum C."/>
            <person name="Birren B."/>
        </authorList>
    </citation>
    <scope>NUCLEOTIDE SEQUENCE [LARGE SCALE GENOMIC DNA]</scope>
    <source>
        <strain evidence="2 3">CIP 107464</strain>
    </source>
</reference>
<organism evidence="2 3">
    <name type="scientific">Acinetobacter gerneri DSM 14967 = CIP 107464 = MTCC 9824</name>
    <dbReference type="NCBI Taxonomy" id="1120926"/>
    <lineage>
        <taxon>Bacteria</taxon>
        <taxon>Pseudomonadati</taxon>
        <taxon>Pseudomonadota</taxon>
        <taxon>Gammaproteobacteria</taxon>
        <taxon>Moraxellales</taxon>
        <taxon>Moraxellaceae</taxon>
        <taxon>Acinetobacter</taxon>
    </lineage>
</organism>
<dbReference type="Proteomes" id="UP000013117">
    <property type="component" value="Unassembled WGS sequence"/>
</dbReference>
<dbReference type="Gene3D" id="3.40.630.30">
    <property type="match status" value="1"/>
</dbReference>
<dbReference type="GO" id="GO:0016747">
    <property type="term" value="F:acyltransferase activity, transferring groups other than amino-acyl groups"/>
    <property type="evidence" value="ECO:0007669"/>
    <property type="project" value="InterPro"/>
</dbReference>
<evidence type="ECO:0000313" key="3">
    <source>
        <dbReference type="Proteomes" id="UP000013117"/>
    </source>
</evidence>
<protein>
    <recommendedName>
        <fullName evidence="1">N-acetyltransferase domain-containing protein</fullName>
    </recommendedName>
</protein>
<dbReference type="PANTHER" id="PTHR43792:SF1">
    <property type="entry name" value="N-ACETYLTRANSFERASE DOMAIN-CONTAINING PROTEIN"/>
    <property type="match status" value="1"/>
</dbReference>
<keyword evidence="3" id="KW-1185">Reference proteome</keyword>
<dbReference type="SUPFAM" id="SSF55729">
    <property type="entry name" value="Acyl-CoA N-acyltransferases (Nat)"/>
    <property type="match status" value="1"/>
</dbReference>
<dbReference type="HOGENOM" id="CLU_013985_3_1_6"/>
<dbReference type="eggNOG" id="COG1670">
    <property type="taxonomic scope" value="Bacteria"/>
</dbReference>
<dbReference type="Pfam" id="PF13302">
    <property type="entry name" value="Acetyltransf_3"/>
    <property type="match status" value="1"/>
</dbReference>